<evidence type="ECO:0000313" key="1">
    <source>
        <dbReference type="EMBL" id="PYE51478.1"/>
    </source>
</evidence>
<proteinExistence type="predicted"/>
<organism evidence="1 2">
    <name type="scientific">Paenibacillus barcinonensis</name>
    <dbReference type="NCBI Taxonomy" id="198119"/>
    <lineage>
        <taxon>Bacteria</taxon>
        <taxon>Bacillati</taxon>
        <taxon>Bacillota</taxon>
        <taxon>Bacilli</taxon>
        <taxon>Bacillales</taxon>
        <taxon>Paenibacillaceae</taxon>
        <taxon>Paenibacillus</taxon>
    </lineage>
</organism>
<comment type="caution">
    <text evidence="1">The sequence shown here is derived from an EMBL/GenBank/DDBJ whole genome shotgun (WGS) entry which is preliminary data.</text>
</comment>
<accession>A0A2V4VD63</accession>
<dbReference type="EMBL" id="QJSW01000002">
    <property type="protein sequence ID" value="PYE51478.1"/>
    <property type="molecule type" value="Genomic_DNA"/>
</dbReference>
<dbReference type="Proteomes" id="UP000247790">
    <property type="component" value="Unassembled WGS sequence"/>
</dbReference>
<gene>
    <name evidence="1" type="ORF">DFQ00_102272</name>
</gene>
<sequence length="61" mass="7700">MDNEAQEFIFGRVVFSRPVAYERPEFVVRYIERHKEYDRMNKFYDLKDRLMERRIRTIKNP</sequence>
<reference evidence="1 2" key="1">
    <citation type="submission" date="2018-06" db="EMBL/GenBank/DDBJ databases">
        <title>Genomic Encyclopedia of Type Strains, Phase III (KMG-III): the genomes of soil and plant-associated and newly described type strains.</title>
        <authorList>
            <person name="Whitman W."/>
        </authorList>
    </citation>
    <scope>NUCLEOTIDE SEQUENCE [LARGE SCALE GENOMIC DNA]</scope>
    <source>
        <strain evidence="1 2">CECT 7022</strain>
    </source>
</reference>
<protein>
    <submittedName>
        <fullName evidence="1">Uncharacterized protein</fullName>
    </submittedName>
</protein>
<evidence type="ECO:0000313" key="2">
    <source>
        <dbReference type="Proteomes" id="UP000247790"/>
    </source>
</evidence>
<dbReference type="AlphaFoldDB" id="A0A2V4VD63"/>
<name>A0A2V4VD63_PAEBA</name>